<evidence type="ECO:0000256" key="2">
    <source>
        <dbReference type="ARBA" id="ARBA00023163"/>
    </source>
</evidence>
<accession>A0ABN7AX33</accession>
<evidence type="ECO:0000256" key="1">
    <source>
        <dbReference type="ARBA" id="ARBA00023015"/>
    </source>
</evidence>
<evidence type="ECO:0000256" key="4">
    <source>
        <dbReference type="PROSITE-ProRule" id="PRU00376"/>
    </source>
</evidence>
<evidence type="ECO:0000313" key="7">
    <source>
        <dbReference type="EMBL" id="BES96744.1"/>
    </source>
</evidence>
<proteinExistence type="predicted"/>
<keyword evidence="5" id="KW-0175">Coiled coil</keyword>
<comment type="subcellular location">
    <subcellularLocation>
        <location evidence="4">Nucleus</location>
    </subcellularLocation>
</comment>
<dbReference type="InterPro" id="IPR038704">
    <property type="entry name" value="YEAST_sf"/>
</dbReference>
<dbReference type="InterPro" id="IPR005033">
    <property type="entry name" value="YEATS"/>
</dbReference>
<evidence type="ECO:0000259" key="6">
    <source>
        <dbReference type="PROSITE" id="PS51037"/>
    </source>
</evidence>
<feature type="coiled-coil region" evidence="5">
    <location>
        <begin position="189"/>
        <end position="223"/>
    </location>
</feature>
<reference evidence="7 8" key="1">
    <citation type="submission" date="2023-09" db="EMBL/GenBank/DDBJ databases">
        <title>Nesidiocoris tenuis whole genome shotgun sequence.</title>
        <authorList>
            <person name="Shibata T."/>
            <person name="Shimoda M."/>
            <person name="Kobayashi T."/>
            <person name="Uehara T."/>
        </authorList>
    </citation>
    <scope>NUCLEOTIDE SEQUENCE [LARGE SCALE GENOMIC DNA]</scope>
    <source>
        <strain evidence="7 8">Japan</strain>
    </source>
</reference>
<organism evidence="7 8">
    <name type="scientific">Nesidiocoris tenuis</name>
    <dbReference type="NCBI Taxonomy" id="355587"/>
    <lineage>
        <taxon>Eukaryota</taxon>
        <taxon>Metazoa</taxon>
        <taxon>Ecdysozoa</taxon>
        <taxon>Arthropoda</taxon>
        <taxon>Hexapoda</taxon>
        <taxon>Insecta</taxon>
        <taxon>Pterygota</taxon>
        <taxon>Neoptera</taxon>
        <taxon>Paraneoptera</taxon>
        <taxon>Hemiptera</taxon>
        <taxon>Heteroptera</taxon>
        <taxon>Panheteroptera</taxon>
        <taxon>Cimicomorpha</taxon>
        <taxon>Miridae</taxon>
        <taxon>Dicyphina</taxon>
        <taxon>Nesidiocoris</taxon>
    </lineage>
</organism>
<dbReference type="PANTHER" id="PTHR47573">
    <property type="entry name" value="PROTEIN AF-9 HOMOLOG"/>
    <property type="match status" value="1"/>
</dbReference>
<feature type="domain" description="YEATS" evidence="6">
    <location>
        <begin position="17"/>
        <end position="160"/>
    </location>
</feature>
<dbReference type="CDD" id="cd16909">
    <property type="entry name" value="YEATS_GAS41_like"/>
    <property type="match status" value="1"/>
</dbReference>
<gene>
    <name evidence="7" type="ORF">NTJ_09557</name>
</gene>
<evidence type="ECO:0000313" key="8">
    <source>
        <dbReference type="Proteomes" id="UP001307889"/>
    </source>
</evidence>
<keyword evidence="3 4" id="KW-0539">Nucleus</keyword>
<dbReference type="Proteomes" id="UP001307889">
    <property type="component" value="Chromosome 7"/>
</dbReference>
<evidence type="ECO:0000256" key="5">
    <source>
        <dbReference type="SAM" id="Coils"/>
    </source>
</evidence>
<evidence type="ECO:0000256" key="3">
    <source>
        <dbReference type="ARBA" id="ARBA00023242"/>
    </source>
</evidence>
<dbReference type="PANTHER" id="PTHR47573:SF1">
    <property type="entry name" value="PROTEIN AF-9 HOMOLOG"/>
    <property type="match status" value="1"/>
</dbReference>
<dbReference type="EMBL" id="AP028915">
    <property type="protein sequence ID" value="BES96744.1"/>
    <property type="molecule type" value="Genomic_DNA"/>
</dbReference>
<dbReference type="Gene3D" id="2.60.40.1970">
    <property type="entry name" value="YEATS domain"/>
    <property type="match status" value="1"/>
</dbReference>
<keyword evidence="8" id="KW-1185">Reference proteome</keyword>
<keyword evidence="1" id="KW-0805">Transcription regulation</keyword>
<keyword evidence="2" id="KW-0804">Transcription</keyword>
<dbReference type="Pfam" id="PF03366">
    <property type="entry name" value="YEATS"/>
    <property type="match status" value="1"/>
</dbReference>
<dbReference type="PROSITE" id="PS51037">
    <property type="entry name" value="YEATS"/>
    <property type="match status" value="1"/>
</dbReference>
<dbReference type="InterPro" id="IPR055129">
    <property type="entry name" value="YEATS_dom"/>
</dbReference>
<protein>
    <submittedName>
        <fullName evidence="7">YEATS domain containing protein 4</fullName>
    </submittedName>
</protein>
<name>A0ABN7AX33_9HEMI</name>
<sequence length="229" mass="26492">MSQPPAPADFGPDSGTRMKGVTVVKPIVYGNVARYFGAKREEDGHTHQWTVYVKPYHNEDMSAYVKKVHFKLHESYANQNRVCLKPPYEITETGWGEFEIVIKIYFHDTNERPVTLYHELKLFLSGSDAQMGKRLLVTEWYEEIVFQDPTTYTHHLLTNTKPITSGVYTHETNFEEKKKKSLDSIMKAKATVRGQINELKDKLKLAKETIATFRAEMEKTKQIEELQSC</sequence>